<dbReference type="Pfam" id="PF07364">
    <property type="entry name" value="DUF1485"/>
    <property type="match status" value="1"/>
</dbReference>
<feature type="domain" description="Microcystin LR degradation protein MlrC C-terminal" evidence="2">
    <location>
        <begin position="304"/>
        <end position="480"/>
    </location>
</feature>
<keyword evidence="1" id="KW-0645">Protease</keyword>
<keyword evidence="1" id="KW-0482">Metalloprotease</keyword>
<dbReference type="AlphaFoldDB" id="A0A1H8NUX8"/>
<dbReference type="GO" id="GO:0046872">
    <property type="term" value="F:metal ion binding"/>
    <property type="evidence" value="ECO:0007669"/>
    <property type="project" value="UniProtKB-KW"/>
</dbReference>
<comment type="similarity">
    <text evidence="1">Belongs to the peptidase M81 family.</text>
</comment>
<protein>
    <recommendedName>
        <fullName evidence="1">Microcystinase C</fullName>
        <shortName evidence="1">MlrC</shortName>
    </recommendedName>
</protein>
<dbReference type="STRING" id="569882.SAMN04490248_1047"/>
<gene>
    <name evidence="4" type="ORF">SAMN04490248_1047</name>
</gene>
<dbReference type="PIRSF" id="PIRSF012702">
    <property type="entry name" value="UCP012702"/>
    <property type="match status" value="1"/>
</dbReference>
<evidence type="ECO:0000259" key="2">
    <source>
        <dbReference type="Pfam" id="PF07171"/>
    </source>
</evidence>
<sequence length="500" mass="53031">MHIMIARFWYEANSFAPGVADLSAFQSREWLRGEEVPDAFRGTATEIGGALAWAEERPDVSLAFSRCASAPPGGPVEQSLIDRILQEIAEDPVFEAADGIYLSLHGASLGTETLAPEEEIATRLRARFPACPIVASFDMHACPTGALLTALNGATVYRSYPHVDMAETARAALDLLADCVTRGTRPNVLMRAIGKVLPSFRMRTDPGAPMTRIEEAAAALVDPGQGVLAVCPFASFAYADTPAANAGVLVTHDRGSDDAARAVADSVCDLMKELQADFRPDLPTAAEVLSDRPWADGARIAVLEPSDNPLSGGAGDTPALFRAAMEADLPEGSVFAFFNDPELIARCAAAGIGARLDVALGGRLDDRFGAPVKVSIEVMRLTDGRFRNAGPMEAGRPTELGPTALLCAGPLRVIVTATAQSPNDVNYFTLQGIDLDKVPVLLAKAKNHFMAALGPAFDAVVQVDTPGPAMADASALPFRHVPPDRFQLSENFNPNQQEIT</sequence>
<keyword evidence="5" id="KW-1185">Reference proteome</keyword>
<accession>A0A1H8NUX8</accession>
<comment type="function">
    <text evidence="1">Involved in peptidolytic degradation of cyclic heptapeptide hepatotoxin microcystin (MC).</text>
</comment>
<feature type="domain" description="Microcystin LR degradation protein MlrC N-terminal" evidence="3">
    <location>
        <begin position="3"/>
        <end position="290"/>
    </location>
</feature>
<evidence type="ECO:0000313" key="4">
    <source>
        <dbReference type="EMBL" id="SEO33203.1"/>
    </source>
</evidence>
<evidence type="ECO:0000256" key="1">
    <source>
        <dbReference type="PIRNR" id="PIRNR012702"/>
    </source>
</evidence>
<dbReference type="GO" id="GO:0006508">
    <property type="term" value="P:proteolysis"/>
    <property type="evidence" value="ECO:0007669"/>
    <property type="project" value="UniProtKB-KW"/>
</dbReference>
<dbReference type="InterPro" id="IPR015995">
    <property type="entry name" value="MlrC_N"/>
</dbReference>
<dbReference type="GO" id="GO:0008237">
    <property type="term" value="F:metallopeptidase activity"/>
    <property type="evidence" value="ECO:0007669"/>
    <property type="project" value="UniProtKB-KW"/>
</dbReference>
<dbReference type="InterPro" id="IPR009197">
    <property type="entry name" value="MlrC"/>
</dbReference>
<keyword evidence="1" id="KW-0479">Metal-binding</keyword>
<dbReference type="Pfam" id="PF07171">
    <property type="entry name" value="MlrC_C"/>
    <property type="match status" value="1"/>
</dbReference>
<organism evidence="4 5">
    <name type="scientific">Salinihabitans flavidus</name>
    <dbReference type="NCBI Taxonomy" id="569882"/>
    <lineage>
        <taxon>Bacteria</taxon>
        <taxon>Pseudomonadati</taxon>
        <taxon>Pseudomonadota</taxon>
        <taxon>Alphaproteobacteria</taxon>
        <taxon>Rhodobacterales</taxon>
        <taxon>Roseobacteraceae</taxon>
        <taxon>Salinihabitans</taxon>
    </lineage>
</organism>
<comment type="cofactor">
    <cofactor evidence="1">
        <name>Zn(2+)</name>
        <dbReference type="ChEBI" id="CHEBI:29105"/>
    </cofactor>
    <text evidence="1">Binds 1 zinc ion per subunit.</text>
</comment>
<dbReference type="Proteomes" id="UP000198893">
    <property type="component" value="Unassembled WGS sequence"/>
</dbReference>
<name>A0A1H8NUX8_9RHOB</name>
<dbReference type="InterPro" id="IPR010799">
    <property type="entry name" value="MlrC_C"/>
</dbReference>
<keyword evidence="1" id="KW-0378">Hydrolase</keyword>
<reference evidence="4 5" key="1">
    <citation type="submission" date="2016-10" db="EMBL/GenBank/DDBJ databases">
        <authorList>
            <person name="de Groot N.N."/>
        </authorList>
    </citation>
    <scope>NUCLEOTIDE SEQUENCE [LARGE SCALE GENOMIC DNA]</scope>
    <source>
        <strain evidence="4 5">DSM 27842</strain>
    </source>
</reference>
<dbReference type="RefSeq" id="WP_175483160.1">
    <property type="nucleotide sequence ID" value="NZ_FODS01000004.1"/>
</dbReference>
<evidence type="ECO:0000259" key="3">
    <source>
        <dbReference type="Pfam" id="PF07364"/>
    </source>
</evidence>
<proteinExistence type="inferred from homology"/>
<dbReference type="EMBL" id="FODS01000004">
    <property type="protein sequence ID" value="SEO33203.1"/>
    <property type="molecule type" value="Genomic_DNA"/>
</dbReference>
<evidence type="ECO:0000313" key="5">
    <source>
        <dbReference type="Proteomes" id="UP000198893"/>
    </source>
</evidence>